<organism evidence="1 2">
    <name type="scientific">Lachnotalea glycerini</name>
    <dbReference type="NCBI Taxonomy" id="1763509"/>
    <lineage>
        <taxon>Bacteria</taxon>
        <taxon>Bacillati</taxon>
        <taxon>Bacillota</taxon>
        <taxon>Clostridia</taxon>
        <taxon>Lachnospirales</taxon>
        <taxon>Lachnospiraceae</taxon>
        <taxon>Lachnotalea</taxon>
    </lineage>
</organism>
<accession>A0A255IKG1</accession>
<comment type="caution">
    <text evidence="1">The sequence shown here is derived from an EMBL/GenBank/DDBJ whole genome shotgun (WGS) entry which is preliminary data.</text>
</comment>
<dbReference type="RefSeq" id="WP_094376536.1">
    <property type="nucleotide sequence ID" value="NZ_NOKA02000016.1"/>
</dbReference>
<evidence type="ECO:0000313" key="2">
    <source>
        <dbReference type="Proteomes" id="UP000216411"/>
    </source>
</evidence>
<proteinExistence type="predicted"/>
<reference evidence="1 2" key="1">
    <citation type="journal article" date="2017" name="Genome Announc.">
        <title>Draft Genome Sequence of a Sporulating and Motile Strain of Lachnotalea glycerini Isolated from Water in Quebec City, Canada.</title>
        <authorList>
            <person name="Maheux A.F."/>
            <person name="Boudreau D.K."/>
            <person name="Berube E."/>
            <person name="Boissinot M."/>
            <person name="Raymond F."/>
            <person name="Brodeur S."/>
            <person name="Corbeil J."/>
            <person name="Isabel S."/>
            <person name="Omar R.F."/>
            <person name="Bergeron M.G."/>
        </authorList>
    </citation>
    <scope>NUCLEOTIDE SEQUENCE [LARGE SCALE GENOMIC DNA]</scope>
    <source>
        <strain evidence="1 2">CCRI-19302</strain>
    </source>
</reference>
<protein>
    <submittedName>
        <fullName evidence="1">Uncharacterized protein</fullName>
    </submittedName>
</protein>
<dbReference type="EMBL" id="NOKA02000016">
    <property type="protein sequence ID" value="RDY31424.1"/>
    <property type="molecule type" value="Genomic_DNA"/>
</dbReference>
<sequence>MLEINRLVIYKVALEKGAAHYLLSATAPLIVTQYFKQRICFSDGNVNRKNEIINIIITLLKEYIGVAKYNI</sequence>
<dbReference type="Proteomes" id="UP000216411">
    <property type="component" value="Unassembled WGS sequence"/>
</dbReference>
<gene>
    <name evidence="1" type="ORF">CG710_009915</name>
</gene>
<dbReference type="AlphaFoldDB" id="A0A255IKG1"/>
<keyword evidence="2" id="KW-1185">Reference proteome</keyword>
<evidence type="ECO:0000313" key="1">
    <source>
        <dbReference type="EMBL" id="RDY31424.1"/>
    </source>
</evidence>
<name>A0A255IKG1_9FIRM</name>